<evidence type="ECO:0000313" key="1">
    <source>
        <dbReference type="EMBL" id="KAG0429442.1"/>
    </source>
</evidence>
<gene>
    <name evidence="1" type="ORF">HPB47_023642</name>
</gene>
<name>A0AC60Q8R5_IXOPE</name>
<comment type="caution">
    <text evidence="1">The sequence shown here is derived from an EMBL/GenBank/DDBJ whole genome shotgun (WGS) entry which is preliminary data.</text>
</comment>
<keyword evidence="2" id="KW-1185">Reference proteome</keyword>
<evidence type="ECO:0000313" key="2">
    <source>
        <dbReference type="Proteomes" id="UP000805193"/>
    </source>
</evidence>
<accession>A0AC60Q8R5</accession>
<sequence length="122" mass="13460">MHRLTNERRRVRLRRPIHLRLGARGATHTGLASAAVHDADYRSLAPQAATRRVQRRRAHGGGPSCCLFGGSADPDRRKAPPSMSHDSGGPFSRSGEACTRRCCMPSFAACSPQREREFGRRP</sequence>
<reference evidence="1 2" key="1">
    <citation type="journal article" date="2020" name="Cell">
        <title>Large-Scale Comparative Analyses of Tick Genomes Elucidate Their Genetic Diversity and Vector Capacities.</title>
        <authorList>
            <consortium name="Tick Genome and Microbiome Consortium (TIGMIC)"/>
            <person name="Jia N."/>
            <person name="Wang J."/>
            <person name="Shi W."/>
            <person name="Du L."/>
            <person name="Sun Y."/>
            <person name="Zhan W."/>
            <person name="Jiang J.F."/>
            <person name="Wang Q."/>
            <person name="Zhang B."/>
            <person name="Ji P."/>
            <person name="Bell-Sakyi L."/>
            <person name="Cui X.M."/>
            <person name="Yuan T.T."/>
            <person name="Jiang B.G."/>
            <person name="Yang W.F."/>
            <person name="Lam T.T."/>
            <person name="Chang Q.C."/>
            <person name="Ding S.J."/>
            <person name="Wang X.J."/>
            <person name="Zhu J.G."/>
            <person name="Ruan X.D."/>
            <person name="Zhao L."/>
            <person name="Wei J.T."/>
            <person name="Ye R.Z."/>
            <person name="Que T.C."/>
            <person name="Du C.H."/>
            <person name="Zhou Y.H."/>
            <person name="Cheng J.X."/>
            <person name="Dai P.F."/>
            <person name="Guo W.B."/>
            <person name="Han X.H."/>
            <person name="Huang E.J."/>
            <person name="Li L.F."/>
            <person name="Wei W."/>
            <person name="Gao Y.C."/>
            <person name="Liu J.Z."/>
            <person name="Shao H.Z."/>
            <person name="Wang X."/>
            <person name="Wang C.C."/>
            <person name="Yang T.C."/>
            <person name="Huo Q.B."/>
            <person name="Li W."/>
            <person name="Chen H.Y."/>
            <person name="Chen S.E."/>
            <person name="Zhou L.G."/>
            <person name="Ni X.B."/>
            <person name="Tian J.H."/>
            <person name="Sheng Y."/>
            <person name="Liu T."/>
            <person name="Pan Y.S."/>
            <person name="Xia L.Y."/>
            <person name="Li J."/>
            <person name="Zhao F."/>
            <person name="Cao W.C."/>
        </authorList>
    </citation>
    <scope>NUCLEOTIDE SEQUENCE [LARGE SCALE GENOMIC DNA]</scope>
    <source>
        <strain evidence="1">Iper-2018</strain>
    </source>
</reference>
<proteinExistence type="predicted"/>
<dbReference type="Proteomes" id="UP000805193">
    <property type="component" value="Unassembled WGS sequence"/>
</dbReference>
<organism evidence="1 2">
    <name type="scientific">Ixodes persulcatus</name>
    <name type="common">Taiga tick</name>
    <dbReference type="NCBI Taxonomy" id="34615"/>
    <lineage>
        <taxon>Eukaryota</taxon>
        <taxon>Metazoa</taxon>
        <taxon>Ecdysozoa</taxon>
        <taxon>Arthropoda</taxon>
        <taxon>Chelicerata</taxon>
        <taxon>Arachnida</taxon>
        <taxon>Acari</taxon>
        <taxon>Parasitiformes</taxon>
        <taxon>Ixodida</taxon>
        <taxon>Ixodoidea</taxon>
        <taxon>Ixodidae</taxon>
        <taxon>Ixodinae</taxon>
        <taxon>Ixodes</taxon>
    </lineage>
</organism>
<protein>
    <submittedName>
        <fullName evidence="1">Uncharacterized protein</fullName>
    </submittedName>
</protein>
<dbReference type="EMBL" id="JABSTQ010009413">
    <property type="protein sequence ID" value="KAG0429442.1"/>
    <property type="molecule type" value="Genomic_DNA"/>
</dbReference>